<dbReference type="Proteomes" id="UP001301958">
    <property type="component" value="Unassembled WGS sequence"/>
</dbReference>
<dbReference type="InterPro" id="IPR025202">
    <property type="entry name" value="PLD-like_dom"/>
</dbReference>
<dbReference type="AlphaFoldDB" id="A0AAN7BMI1"/>
<name>A0AAN7BMI1_9PEZI</name>
<dbReference type="EMBL" id="MU865355">
    <property type="protein sequence ID" value="KAK4226045.1"/>
    <property type="molecule type" value="Genomic_DNA"/>
</dbReference>
<evidence type="ECO:0000259" key="1">
    <source>
        <dbReference type="PROSITE" id="PS50035"/>
    </source>
</evidence>
<feature type="domain" description="PLD phosphodiesterase" evidence="1">
    <location>
        <begin position="430"/>
        <end position="452"/>
    </location>
</feature>
<dbReference type="PANTHER" id="PTHR21248:SF11">
    <property type="entry name" value="PLD PHOSPHODIESTERASE DOMAIN-CONTAINING PROTEIN"/>
    <property type="match status" value="1"/>
</dbReference>
<comment type="caution">
    <text evidence="2">The sequence shown here is derived from an EMBL/GenBank/DDBJ whole genome shotgun (WGS) entry which is preliminary data.</text>
</comment>
<reference evidence="2" key="1">
    <citation type="journal article" date="2023" name="Mol. Phylogenet. Evol.">
        <title>Genome-scale phylogeny and comparative genomics of the fungal order Sordariales.</title>
        <authorList>
            <person name="Hensen N."/>
            <person name="Bonometti L."/>
            <person name="Westerberg I."/>
            <person name="Brannstrom I.O."/>
            <person name="Guillou S."/>
            <person name="Cros-Aarteil S."/>
            <person name="Calhoun S."/>
            <person name="Haridas S."/>
            <person name="Kuo A."/>
            <person name="Mondo S."/>
            <person name="Pangilinan J."/>
            <person name="Riley R."/>
            <person name="LaButti K."/>
            <person name="Andreopoulos B."/>
            <person name="Lipzen A."/>
            <person name="Chen C."/>
            <person name="Yan M."/>
            <person name="Daum C."/>
            <person name="Ng V."/>
            <person name="Clum A."/>
            <person name="Steindorff A."/>
            <person name="Ohm R.A."/>
            <person name="Martin F."/>
            <person name="Silar P."/>
            <person name="Natvig D.O."/>
            <person name="Lalanne C."/>
            <person name="Gautier V."/>
            <person name="Ament-Velasquez S.L."/>
            <person name="Kruys A."/>
            <person name="Hutchinson M.I."/>
            <person name="Powell A.J."/>
            <person name="Barry K."/>
            <person name="Miller A.N."/>
            <person name="Grigoriev I.V."/>
            <person name="Debuchy R."/>
            <person name="Gladieux P."/>
            <person name="Hiltunen Thoren M."/>
            <person name="Johannesson H."/>
        </authorList>
    </citation>
    <scope>NUCLEOTIDE SEQUENCE</scope>
    <source>
        <strain evidence="2">CBS 990.96</strain>
    </source>
</reference>
<evidence type="ECO:0000313" key="2">
    <source>
        <dbReference type="EMBL" id="KAK4226045.1"/>
    </source>
</evidence>
<dbReference type="Gene3D" id="3.30.870.10">
    <property type="entry name" value="Endonuclease Chain A"/>
    <property type="match status" value="2"/>
</dbReference>
<dbReference type="GO" id="GO:0030572">
    <property type="term" value="F:phosphatidyltransferase activity"/>
    <property type="evidence" value="ECO:0007669"/>
    <property type="project" value="UniProtKB-ARBA"/>
</dbReference>
<protein>
    <recommendedName>
        <fullName evidence="1">PLD phosphodiesterase domain-containing protein</fullName>
    </recommendedName>
</protein>
<dbReference type="GO" id="GO:0032049">
    <property type="term" value="P:cardiolipin biosynthetic process"/>
    <property type="evidence" value="ECO:0007669"/>
    <property type="project" value="UniProtKB-ARBA"/>
</dbReference>
<sequence>MLTWDIVFFVHDFIKRLESKQQTLRRHVEIPHFDITDAADRDLLITHSIPHSFRLGTGSSIYTDALIPAIVSARFEVILVTCFWAPSQTLTAIRDALTSLANHRRAIKQTVPLRVRICFSSTSLVQKLFHTQSRHPYVYSSSSWEKKLGLPDPELLQAAAIHLEVKSLFFLPFSVMHPKFVIVDRERAFIPSCNVSWEPWLEGCVEMTGDAVAGLLSFYSRTWNTSASELELERPLDQTGASFDSQLVRITSTADCCVAFDHLAAPTQTLLLPSSSHRNPRFCPFPWQKHPEPPNTPLNVGLMELLNGARQSIYMQTPNLTCEAVIKSLLNAVERGVDVNIVTGRNMMLLEQLVTAGTTTSWCVRSLLRRFRKLEAGLVRQRADLEVGQTNPRLGRLMVSYFRPRPRSQSIGRERQPLMTDGQEDPVHSHLKLTIVDHQFTVLGSGNMDRASWFTSQELGFLFHDQTFATSIQSAVDGALDARLDVVFDSSPSGQE</sequence>
<dbReference type="PANTHER" id="PTHR21248">
    <property type="entry name" value="CARDIOLIPIN SYNTHASE"/>
    <property type="match status" value="1"/>
</dbReference>
<reference evidence="2" key="2">
    <citation type="submission" date="2023-05" db="EMBL/GenBank/DDBJ databases">
        <authorList>
            <consortium name="Lawrence Berkeley National Laboratory"/>
            <person name="Steindorff A."/>
            <person name="Hensen N."/>
            <person name="Bonometti L."/>
            <person name="Westerberg I."/>
            <person name="Brannstrom I.O."/>
            <person name="Guillou S."/>
            <person name="Cros-Aarteil S."/>
            <person name="Calhoun S."/>
            <person name="Haridas S."/>
            <person name="Kuo A."/>
            <person name="Mondo S."/>
            <person name="Pangilinan J."/>
            <person name="Riley R."/>
            <person name="Labutti K."/>
            <person name="Andreopoulos B."/>
            <person name="Lipzen A."/>
            <person name="Chen C."/>
            <person name="Yanf M."/>
            <person name="Daum C."/>
            <person name="Ng V."/>
            <person name="Clum A."/>
            <person name="Ohm R."/>
            <person name="Martin F."/>
            <person name="Silar P."/>
            <person name="Natvig D."/>
            <person name="Lalanne C."/>
            <person name="Gautier V."/>
            <person name="Ament-Velasquez S.L."/>
            <person name="Kruys A."/>
            <person name="Hutchinson M.I."/>
            <person name="Powell A.J."/>
            <person name="Barry K."/>
            <person name="Miller A.N."/>
            <person name="Grigoriev I.V."/>
            <person name="Debuchy R."/>
            <person name="Gladieux P."/>
            <person name="Thoren M.H."/>
            <person name="Johannesson H."/>
        </authorList>
    </citation>
    <scope>NUCLEOTIDE SEQUENCE</scope>
    <source>
        <strain evidence="2">CBS 990.96</strain>
    </source>
</reference>
<proteinExistence type="predicted"/>
<gene>
    <name evidence="2" type="ORF">QBC38DRAFT_510715</name>
</gene>
<dbReference type="Pfam" id="PF13091">
    <property type="entry name" value="PLDc_2"/>
    <property type="match status" value="1"/>
</dbReference>
<dbReference type="PROSITE" id="PS50035">
    <property type="entry name" value="PLD"/>
    <property type="match status" value="2"/>
</dbReference>
<dbReference type="SUPFAM" id="SSF56024">
    <property type="entry name" value="Phospholipase D/nuclease"/>
    <property type="match status" value="2"/>
</dbReference>
<accession>A0AAN7BMI1</accession>
<evidence type="ECO:0000313" key="3">
    <source>
        <dbReference type="Proteomes" id="UP001301958"/>
    </source>
</evidence>
<dbReference type="CDD" id="cd00138">
    <property type="entry name" value="PLDc_SF"/>
    <property type="match status" value="1"/>
</dbReference>
<feature type="domain" description="PLD phosphodiesterase" evidence="1">
    <location>
        <begin position="172"/>
        <end position="199"/>
    </location>
</feature>
<organism evidence="2 3">
    <name type="scientific">Podospora fimiseda</name>
    <dbReference type="NCBI Taxonomy" id="252190"/>
    <lineage>
        <taxon>Eukaryota</taxon>
        <taxon>Fungi</taxon>
        <taxon>Dikarya</taxon>
        <taxon>Ascomycota</taxon>
        <taxon>Pezizomycotina</taxon>
        <taxon>Sordariomycetes</taxon>
        <taxon>Sordariomycetidae</taxon>
        <taxon>Sordariales</taxon>
        <taxon>Podosporaceae</taxon>
        <taxon>Podospora</taxon>
    </lineage>
</organism>
<keyword evidence="3" id="KW-1185">Reference proteome</keyword>
<dbReference type="InterPro" id="IPR001736">
    <property type="entry name" value="PLipase_D/transphosphatidylase"/>
</dbReference>